<evidence type="ECO:0000313" key="1">
    <source>
        <dbReference type="EMBL" id="KAK4304101.1"/>
    </source>
</evidence>
<evidence type="ECO:0000313" key="2">
    <source>
        <dbReference type="Proteomes" id="UP001292094"/>
    </source>
</evidence>
<dbReference type="Proteomes" id="UP001292094">
    <property type="component" value="Unassembled WGS sequence"/>
</dbReference>
<name>A0AAE1U0K9_9EUCA</name>
<reference evidence="1" key="1">
    <citation type="submission" date="2023-11" db="EMBL/GenBank/DDBJ databases">
        <title>Genome assemblies of two species of porcelain crab, Petrolisthes cinctipes and Petrolisthes manimaculis (Anomura: Porcellanidae).</title>
        <authorList>
            <person name="Angst P."/>
        </authorList>
    </citation>
    <scope>NUCLEOTIDE SEQUENCE</scope>
    <source>
        <strain evidence="1">PB745_02</strain>
        <tissue evidence="1">Gill</tissue>
    </source>
</reference>
<sequence>MRVSEREETYLALVRLSVSGSVGSGKAAASTATRACPHLSTSQGPTYDHPIPHFCLHFILPHTKAIVPLHRRDGEVTLGGAGDPWCITGTWRPSQTHTRMCLVHSPTSHFLVGLSAVAVQLQSFLSCMGLPAQPFSNNLST</sequence>
<dbReference type="EMBL" id="JAWZYT010002479">
    <property type="protein sequence ID" value="KAK4304101.1"/>
    <property type="molecule type" value="Genomic_DNA"/>
</dbReference>
<dbReference type="AlphaFoldDB" id="A0AAE1U0K9"/>
<protein>
    <submittedName>
        <fullName evidence="1">Uncharacterized protein</fullName>
    </submittedName>
</protein>
<keyword evidence="2" id="KW-1185">Reference proteome</keyword>
<proteinExistence type="predicted"/>
<comment type="caution">
    <text evidence="1">The sequence shown here is derived from an EMBL/GenBank/DDBJ whole genome shotgun (WGS) entry which is preliminary data.</text>
</comment>
<accession>A0AAE1U0K9</accession>
<organism evidence="1 2">
    <name type="scientific">Petrolisthes manimaculis</name>
    <dbReference type="NCBI Taxonomy" id="1843537"/>
    <lineage>
        <taxon>Eukaryota</taxon>
        <taxon>Metazoa</taxon>
        <taxon>Ecdysozoa</taxon>
        <taxon>Arthropoda</taxon>
        <taxon>Crustacea</taxon>
        <taxon>Multicrustacea</taxon>
        <taxon>Malacostraca</taxon>
        <taxon>Eumalacostraca</taxon>
        <taxon>Eucarida</taxon>
        <taxon>Decapoda</taxon>
        <taxon>Pleocyemata</taxon>
        <taxon>Anomura</taxon>
        <taxon>Galatheoidea</taxon>
        <taxon>Porcellanidae</taxon>
        <taxon>Petrolisthes</taxon>
    </lineage>
</organism>
<gene>
    <name evidence="1" type="ORF">Pmani_023927</name>
</gene>